<gene>
    <name evidence="2" type="ORF">AGR4A_pAt30200</name>
</gene>
<keyword evidence="1" id="KW-0812">Transmembrane</keyword>
<dbReference type="Proteomes" id="UP000192074">
    <property type="component" value="Unassembled WGS sequence"/>
</dbReference>
<comment type="caution">
    <text evidence="2">The sequence shown here is derived from an EMBL/GenBank/DDBJ whole genome shotgun (WGS) entry which is preliminary data.</text>
</comment>
<name>A0A822VE37_AGRTU</name>
<evidence type="ECO:0000256" key="1">
    <source>
        <dbReference type="SAM" id="Phobius"/>
    </source>
</evidence>
<proteinExistence type="predicted"/>
<dbReference type="AlphaFoldDB" id="A0A822VE37"/>
<accession>A0A822VE37</accession>
<protein>
    <submittedName>
        <fullName evidence="2">Uncharacterized protein</fullName>
    </submittedName>
</protein>
<sequence>MRGRPAIFFSVDISMLLGGVLTKFLWTLLQYSRIEIIMVHVYHN</sequence>
<evidence type="ECO:0000313" key="3">
    <source>
        <dbReference type="Proteomes" id="UP000192074"/>
    </source>
</evidence>
<dbReference type="EMBL" id="FCNL01000042">
    <property type="protein sequence ID" value="CVI25385.1"/>
    <property type="molecule type" value="Genomic_DNA"/>
</dbReference>
<reference evidence="2 3" key="1">
    <citation type="submission" date="2016-01" db="EMBL/GenBank/DDBJ databases">
        <authorList>
            <person name="Regsiter A."/>
            <person name="william w."/>
        </authorList>
    </citation>
    <scope>NUCLEOTIDE SEQUENCE [LARGE SCALE GENOMIC DNA]</scope>
    <source>
        <strain evidence="2 3">B6</strain>
    </source>
</reference>
<organism evidence="2 3">
    <name type="scientific">Agrobacterium tumefaciens str. B6</name>
    <dbReference type="NCBI Taxonomy" id="1183423"/>
    <lineage>
        <taxon>Bacteria</taxon>
        <taxon>Pseudomonadati</taxon>
        <taxon>Pseudomonadota</taxon>
        <taxon>Alphaproteobacteria</taxon>
        <taxon>Hyphomicrobiales</taxon>
        <taxon>Rhizobiaceae</taxon>
        <taxon>Rhizobium/Agrobacterium group</taxon>
        <taxon>Agrobacterium</taxon>
        <taxon>Agrobacterium tumefaciens complex</taxon>
    </lineage>
</organism>
<feature type="transmembrane region" description="Helical" evidence="1">
    <location>
        <begin position="6"/>
        <end position="29"/>
    </location>
</feature>
<keyword evidence="1" id="KW-0472">Membrane</keyword>
<evidence type="ECO:0000313" key="2">
    <source>
        <dbReference type="EMBL" id="CVI25385.1"/>
    </source>
</evidence>
<keyword evidence="1" id="KW-1133">Transmembrane helix</keyword>